<dbReference type="Proteomes" id="UP001432209">
    <property type="component" value="Chromosome"/>
</dbReference>
<gene>
    <name evidence="1" type="ORF">OG442_14380</name>
</gene>
<dbReference type="RefSeq" id="WP_329076275.1">
    <property type="nucleotide sequence ID" value="NZ_CP109389.1"/>
</dbReference>
<name>A0ABZ2A5P6_STRNV</name>
<evidence type="ECO:0000313" key="1">
    <source>
        <dbReference type="EMBL" id="WUX52625.1"/>
    </source>
</evidence>
<keyword evidence="2" id="KW-1185">Reference proteome</keyword>
<evidence type="ECO:0000313" key="2">
    <source>
        <dbReference type="Proteomes" id="UP001432209"/>
    </source>
</evidence>
<proteinExistence type="predicted"/>
<accession>A0ABZ2A5P6</accession>
<dbReference type="GeneID" id="91344536"/>
<organism evidence="1 2">
    <name type="scientific">Streptomyces niveus</name>
    <name type="common">Streptomyces spheroides</name>
    <dbReference type="NCBI Taxonomy" id="193462"/>
    <lineage>
        <taxon>Bacteria</taxon>
        <taxon>Bacillati</taxon>
        <taxon>Actinomycetota</taxon>
        <taxon>Actinomycetes</taxon>
        <taxon>Kitasatosporales</taxon>
        <taxon>Streptomycetaceae</taxon>
        <taxon>Streptomyces</taxon>
    </lineage>
</organism>
<dbReference type="EMBL" id="CP109495">
    <property type="protein sequence ID" value="WUX52625.1"/>
    <property type="molecule type" value="Genomic_DNA"/>
</dbReference>
<protein>
    <submittedName>
        <fullName evidence="1">Uncharacterized protein</fullName>
    </submittedName>
</protein>
<reference evidence="1" key="1">
    <citation type="submission" date="2022-10" db="EMBL/GenBank/DDBJ databases">
        <title>The complete genomes of actinobacterial strains from the NBC collection.</title>
        <authorList>
            <person name="Joergensen T.S."/>
            <person name="Alvarez Arevalo M."/>
            <person name="Sterndorff E.B."/>
            <person name="Faurdal D."/>
            <person name="Vuksanovic O."/>
            <person name="Mourched A.-S."/>
            <person name="Charusanti P."/>
            <person name="Shaw S."/>
            <person name="Blin K."/>
            <person name="Weber T."/>
        </authorList>
    </citation>
    <scope>NUCLEOTIDE SEQUENCE</scope>
    <source>
        <strain evidence="1">NBC_01432</strain>
    </source>
</reference>
<sequence length="195" mass="21533">MHARMISTVVDISEVCDNRGITKSGADESDGFNIWRNTFPAEDLPAPGSSVEVTGVAFEFPARATGRGDNIRCRGQLLPLPGVHADWLYLLGAAERRTEDEVELHYADGAVRTAWLRMSDFWPETAAWFGEPEAFRGSGLRYPRHTQDGHRPAIWQQRVPVTVPGELTALRLPDNPAMHVFALTAVLEPGVRDAS</sequence>